<organism evidence="1 2">
    <name type="scientific">Morchella conica CCBAS932</name>
    <dbReference type="NCBI Taxonomy" id="1392247"/>
    <lineage>
        <taxon>Eukaryota</taxon>
        <taxon>Fungi</taxon>
        <taxon>Dikarya</taxon>
        <taxon>Ascomycota</taxon>
        <taxon>Pezizomycotina</taxon>
        <taxon>Pezizomycetes</taxon>
        <taxon>Pezizales</taxon>
        <taxon>Morchellaceae</taxon>
        <taxon>Morchella</taxon>
    </lineage>
</organism>
<dbReference type="InParanoid" id="A0A3N4L431"/>
<accession>A0A3N4L431</accession>
<name>A0A3N4L431_9PEZI</name>
<evidence type="ECO:0000313" key="1">
    <source>
        <dbReference type="EMBL" id="RPB17627.1"/>
    </source>
</evidence>
<dbReference type="AlphaFoldDB" id="A0A3N4L431"/>
<proteinExistence type="predicted"/>
<dbReference type="OrthoDB" id="10317962at2759"/>
<reference evidence="1 2" key="1">
    <citation type="journal article" date="2018" name="Nat. Ecol. Evol.">
        <title>Pezizomycetes genomes reveal the molecular basis of ectomycorrhizal truffle lifestyle.</title>
        <authorList>
            <person name="Murat C."/>
            <person name="Payen T."/>
            <person name="Noel B."/>
            <person name="Kuo A."/>
            <person name="Morin E."/>
            <person name="Chen J."/>
            <person name="Kohler A."/>
            <person name="Krizsan K."/>
            <person name="Balestrini R."/>
            <person name="Da Silva C."/>
            <person name="Montanini B."/>
            <person name="Hainaut M."/>
            <person name="Levati E."/>
            <person name="Barry K.W."/>
            <person name="Belfiori B."/>
            <person name="Cichocki N."/>
            <person name="Clum A."/>
            <person name="Dockter R.B."/>
            <person name="Fauchery L."/>
            <person name="Guy J."/>
            <person name="Iotti M."/>
            <person name="Le Tacon F."/>
            <person name="Lindquist E.A."/>
            <person name="Lipzen A."/>
            <person name="Malagnac F."/>
            <person name="Mello A."/>
            <person name="Molinier V."/>
            <person name="Miyauchi S."/>
            <person name="Poulain J."/>
            <person name="Riccioni C."/>
            <person name="Rubini A."/>
            <person name="Sitrit Y."/>
            <person name="Splivallo R."/>
            <person name="Traeger S."/>
            <person name="Wang M."/>
            <person name="Zifcakova L."/>
            <person name="Wipf D."/>
            <person name="Zambonelli A."/>
            <person name="Paolocci F."/>
            <person name="Nowrousian M."/>
            <person name="Ottonello S."/>
            <person name="Baldrian P."/>
            <person name="Spatafora J.W."/>
            <person name="Henrissat B."/>
            <person name="Nagy L.G."/>
            <person name="Aury J.M."/>
            <person name="Wincker P."/>
            <person name="Grigoriev I.V."/>
            <person name="Bonfante P."/>
            <person name="Martin F.M."/>
        </authorList>
    </citation>
    <scope>NUCLEOTIDE SEQUENCE [LARGE SCALE GENOMIC DNA]</scope>
    <source>
        <strain evidence="1 2">CCBAS932</strain>
    </source>
</reference>
<dbReference type="Proteomes" id="UP000277580">
    <property type="component" value="Unassembled WGS sequence"/>
</dbReference>
<evidence type="ECO:0000313" key="2">
    <source>
        <dbReference type="Proteomes" id="UP000277580"/>
    </source>
</evidence>
<dbReference type="EMBL" id="ML119105">
    <property type="protein sequence ID" value="RPB17627.1"/>
    <property type="molecule type" value="Genomic_DNA"/>
</dbReference>
<gene>
    <name evidence="1" type="ORF">P167DRAFT_4430</name>
</gene>
<protein>
    <submittedName>
        <fullName evidence="1">Uncharacterized protein</fullName>
    </submittedName>
</protein>
<sequence length="147" mass="16196">MTRCCYISIDLPSSSPTTNRQRLIPHKHQIQTMSSSTQKLTKEEIDRLVATATKDAAHRRMEILDIAREAGINAPLSVIEAAFESRGFGRYPETKVTKEELELIKAGKHWSQTEEGKAWAKANSEVRDASGNIIKPAGTGAPTHLNG</sequence>
<keyword evidence="2" id="KW-1185">Reference proteome</keyword>